<keyword evidence="2" id="KW-0479">Metal-binding</keyword>
<dbReference type="PANTHER" id="PTHR23226:SF416">
    <property type="entry name" value="FI01424P"/>
    <property type="match status" value="1"/>
</dbReference>
<dbReference type="EnsemblMetazoa" id="AALFPA23_007838.R10478">
    <property type="protein sequence ID" value="AALFPA23_007838.P10478"/>
    <property type="gene ID" value="AALFPA23_007838"/>
</dbReference>
<dbReference type="PROSITE" id="PS50157">
    <property type="entry name" value="ZINC_FINGER_C2H2_2"/>
    <property type="match status" value="2"/>
</dbReference>
<dbReference type="InterPro" id="IPR013087">
    <property type="entry name" value="Znf_C2H2_type"/>
</dbReference>
<dbReference type="PANTHER" id="PTHR23226">
    <property type="entry name" value="ZINC FINGER AND SCAN DOMAIN-CONTAINING"/>
    <property type="match status" value="1"/>
</dbReference>
<evidence type="ECO:0000313" key="10">
    <source>
        <dbReference type="EnsemblMetazoa" id="AALFPA23_007838.P10478"/>
    </source>
</evidence>
<evidence type="ECO:0000256" key="5">
    <source>
        <dbReference type="ARBA" id="ARBA00022833"/>
    </source>
</evidence>
<evidence type="ECO:0000256" key="1">
    <source>
        <dbReference type="ARBA" id="ARBA00004123"/>
    </source>
</evidence>
<keyword evidence="6" id="KW-0539">Nucleus</keyword>
<organism evidence="10 11">
    <name type="scientific">Aedes albopictus</name>
    <name type="common">Asian tiger mosquito</name>
    <name type="synonym">Stegomyia albopicta</name>
    <dbReference type="NCBI Taxonomy" id="7160"/>
    <lineage>
        <taxon>Eukaryota</taxon>
        <taxon>Metazoa</taxon>
        <taxon>Ecdysozoa</taxon>
        <taxon>Arthropoda</taxon>
        <taxon>Hexapoda</taxon>
        <taxon>Insecta</taxon>
        <taxon>Pterygota</taxon>
        <taxon>Neoptera</taxon>
        <taxon>Endopterygota</taxon>
        <taxon>Diptera</taxon>
        <taxon>Nematocera</taxon>
        <taxon>Culicoidea</taxon>
        <taxon>Culicidae</taxon>
        <taxon>Culicinae</taxon>
        <taxon>Aedini</taxon>
        <taxon>Aedes</taxon>
        <taxon>Stegomyia</taxon>
    </lineage>
</organism>
<feature type="region of interest" description="Disordered" evidence="8">
    <location>
        <begin position="41"/>
        <end position="62"/>
    </location>
</feature>
<feature type="domain" description="C2H2-type" evidence="9">
    <location>
        <begin position="120"/>
        <end position="147"/>
    </location>
</feature>
<evidence type="ECO:0000256" key="3">
    <source>
        <dbReference type="ARBA" id="ARBA00022737"/>
    </source>
</evidence>
<proteinExistence type="predicted"/>
<evidence type="ECO:0000256" key="7">
    <source>
        <dbReference type="PROSITE-ProRule" id="PRU00042"/>
    </source>
</evidence>
<evidence type="ECO:0000256" key="6">
    <source>
        <dbReference type="ARBA" id="ARBA00023242"/>
    </source>
</evidence>
<reference evidence="11" key="1">
    <citation type="journal article" date="2015" name="Proc. Natl. Acad. Sci. U.S.A.">
        <title>Genome sequence of the Asian Tiger mosquito, Aedes albopictus, reveals insights into its biology, genetics, and evolution.</title>
        <authorList>
            <person name="Chen X.G."/>
            <person name="Jiang X."/>
            <person name="Gu J."/>
            <person name="Xu M."/>
            <person name="Wu Y."/>
            <person name="Deng Y."/>
            <person name="Zhang C."/>
            <person name="Bonizzoni M."/>
            <person name="Dermauw W."/>
            <person name="Vontas J."/>
            <person name="Armbruster P."/>
            <person name="Huang X."/>
            <person name="Yang Y."/>
            <person name="Zhang H."/>
            <person name="He W."/>
            <person name="Peng H."/>
            <person name="Liu Y."/>
            <person name="Wu K."/>
            <person name="Chen J."/>
            <person name="Lirakis M."/>
            <person name="Topalis P."/>
            <person name="Van Leeuwen T."/>
            <person name="Hall A.B."/>
            <person name="Jiang X."/>
            <person name="Thorpe C."/>
            <person name="Mueller R.L."/>
            <person name="Sun C."/>
            <person name="Waterhouse R.M."/>
            <person name="Yan G."/>
            <person name="Tu Z.J."/>
            <person name="Fang X."/>
            <person name="James A.A."/>
        </authorList>
    </citation>
    <scope>NUCLEOTIDE SEQUENCE [LARGE SCALE GENOMIC DNA]</scope>
    <source>
        <strain evidence="11">Foshan</strain>
    </source>
</reference>
<feature type="compositionally biased region" description="Polar residues" evidence="8">
    <location>
        <begin position="83"/>
        <end position="105"/>
    </location>
</feature>
<reference evidence="10" key="2">
    <citation type="submission" date="2025-05" db="UniProtKB">
        <authorList>
            <consortium name="EnsemblMetazoa"/>
        </authorList>
    </citation>
    <scope>IDENTIFICATION</scope>
    <source>
        <strain evidence="10">Foshan</strain>
    </source>
</reference>
<keyword evidence="5" id="KW-0862">Zinc</keyword>
<name>A0ABM1YC99_AEDAL</name>
<keyword evidence="11" id="KW-1185">Reference proteome</keyword>
<dbReference type="GeneID" id="109433049"/>
<dbReference type="SMART" id="SM00355">
    <property type="entry name" value="ZnF_C2H2"/>
    <property type="match status" value="3"/>
</dbReference>
<accession>A0ABM1YC99</accession>
<feature type="region of interest" description="Disordered" evidence="8">
    <location>
        <begin position="81"/>
        <end position="115"/>
    </location>
</feature>
<evidence type="ECO:0000256" key="8">
    <source>
        <dbReference type="SAM" id="MobiDB-lite"/>
    </source>
</evidence>
<protein>
    <recommendedName>
        <fullName evidence="9">C2H2-type domain-containing protein</fullName>
    </recommendedName>
</protein>
<evidence type="ECO:0000313" key="11">
    <source>
        <dbReference type="Proteomes" id="UP000069940"/>
    </source>
</evidence>
<dbReference type="Gene3D" id="3.30.160.60">
    <property type="entry name" value="Classic Zinc Finger"/>
    <property type="match status" value="2"/>
</dbReference>
<feature type="domain" description="C2H2-type" evidence="9">
    <location>
        <begin position="176"/>
        <end position="197"/>
    </location>
</feature>
<keyword evidence="3" id="KW-0677">Repeat</keyword>
<evidence type="ECO:0000259" key="9">
    <source>
        <dbReference type="PROSITE" id="PS50157"/>
    </source>
</evidence>
<comment type="subcellular location">
    <subcellularLocation>
        <location evidence="1">Nucleus</location>
    </subcellularLocation>
</comment>
<dbReference type="PROSITE" id="PS00028">
    <property type="entry name" value="ZINC_FINGER_C2H2_1"/>
    <property type="match status" value="1"/>
</dbReference>
<dbReference type="Pfam" id="PF00096">
    <property type="entry name" value="zf-C2H2"/>
    <property type="match status" value="2"/>
</dbReference>
<dbReference type="RefSeq" id="XP_019564973.3">
    <property type="nucleotide sequence ID" value="XM_019709428.3"/>
</dbReference>
<evidence type="ECO:0000256" key="2">
    <source>
        <dbReference type="ARBA" id="ARBA00022723"/>
    </source>
</evidence>
<dbReference type="InterPro" id="IPR036236">
    <property type="entry name" value="Znf_C2H2_sf"/>
</dbReference>
<dbReference type="Proteomes" id="UP000069940">
    <property type="component" value="Unassembled WGS sequence"/>
</dbReference>
<dbReference type="SUPFAM" id="SSF57667">
    <property type="entry name" value="beta-beta-alpha zinc fingers"/>
    <property type="match status" value="1"/>
</dbReference>
<sequence>MPKNYLSSRYNQQLHQNNDDWDELFCKLFWSPFAKAATGTRTRSGNILGPARASSSDSSDDDLAPVEIKFHDDWIFMEYPTAPDQTTNAEDPNAPDTSRTETASLPSDYDSDDEVQRKSYKCEKCSKRFQYARQLRNHWTTHNEDRLHSCECGKSFKTKTYLGIHRRNAGHHNWTIKCPKCGKPFAKERHMVRHSEVACAKFLAARNKKKA</sequence>
<evidence type="ECO:0000256" key="4">
    <source>
        <dbReference type="ARBA" id="ARBA00022771"/>
    </source>
</evidence>
<keyword evidence="4 7" id="KW-0863">Zinc-finger</keyword>